<evidence type="ECO:0000313" key="2">
    <source>
        <dbReference type="EMBL" id="MFD2679976.1"/>
    </source>
</evidence>
<evidence type="ECO:0000313" key="3">
    <source>
        <dbReference type="Proteomes" id="UP001597506"/>
    </source>
</evidence>
<dbReference type="Pfam" id="PF06691">
    <property type="entry name" value="DUF1189"/>
    <property type="match status" value="1"/>
</dbReference>
<dbReference type="RefSeq" id="WP_377933031.1">
    <property type="nucleotide sequence ID" value="NZ_JBHUMF010000009.1"/>
</dbReference>
<keyword evidence="1" id="KW-0812">Transmembrane</keyword>
<feature type="transmembrane region" description="Helical" evidence="1">
    <location>
        <begin position="203"/>
        <end position="224"/>
    </location>
</feature>
<proteinExistence type="predicted"/>
<name>A0ABW5RMU5_9BACI</name>
<accession>A0ABW5RMU5</accession>
<keyword evidence="1" id="KW-0472">Membrane</keyword>
<keyword evidence="1" id="KW-1133">Transmembrane helix</keyword>
<comment type="caution">
    <text evidence="2">The sequence shown here is derived from an EMBL/GenBank/DDBJ whole genome shotgun (WGS) entry which is preliminary data.</text>
</comment>
<dbReference type="InterPro" id="IPR009574">
    <property type="entry name" value="DUF1189"/>
</dbReference>
<gene>
    <name evidence="2" type="ORF">ACFSUL_04335</name>
</gene>
<dbReference type="EMBL" id="JBHUMF010000009">
    <property type="protein sequence ID" value="MFD2679976.1"/>
    <property type="molecule type" value="Genomic_DNA"/>
</dbReference>
<dbReference type="Proteomes" id="UP001597506">
    <property type="component" value="Unassembled WGS sequence"/>
</dbReference>
<feature type="transmembrane region" description="Helical" evidence="1">
    <location>
        <begin position="158"/>
        <end position="191"/>
    </location>
</feature>
<sequence length="256" mass="28930">MNIFQQLFKSMYSPKDISRFRFQGIGKTILFLFFLALISIIPASYYLTSFTNNAIEGVTKSLKEDLPSFTIQNGELSSDNKEPIEIEKDQYTFLFDSTGTVTEGDLDSNENMIALLKDRFVIVNAGSVQSSPYSMVSGLNVTNEDILDFVNSAESLKYIFIPVMIVVLYLTTSASLFLKVTIFALIGLLLANMLNRKLPYRQSWRITAYSITLSTIFLMLMGLFQIGIPGSFLLDWFVICIMLYLSIKEIPKRKAA</sequence>
<feature type="transmembrane region" description="Helical" evidence="1">
    <location>
        <begin position="230"/>
        <end position="247"/>
    </location>
</feature>
<reference evidence="3" key="1">
    <citation type="journal article" date="2019" name="Int. J. Syst. Evol. Microbiol.">
        <title>The Global Catalogue of Microorganisms (GCM) 10K type strain sequencing project: providing services to taxonomists for standard genome sequencing and annotation.</title>
        <authorList>
            <consortium name="The Broad Institute Genomics Platform"/>
            <consortium name="The Broad Institute Genome Sequencing Center for Infectious Disease"/>
            <person name="Wu L."/>
            <person name="Ma J."/>
        </authorList>
    </citation>
    <scope>NUCLEOTIDE SEQUENCE [LARGE SCALE GENOMIC DNA]</scope>
    <source>
        <strain evidence="3">KCTC 3913</strain>
    </source>
</reference>
<keyword evidence="3" id="KW-1185">Reference proteome</keyword>
<organism evidence="2 3">
    <name type="scientific">Bacillus seohaeanensis</name>
    <dbReference type="NCBI Taxonomy" id="284580"/>
    <lineage>
        <taxon>Bacteria</taxon>
        <taxon>Bacillati</taxon>
        <taxon>Bacillota</taxon>
        <taxon>Bacilli</taxon>
        <taxon>Bacillales</taxon>
        <taxon>Bacillaceae</taxon>
        <taxon>Bacillus</taxon>
    </lineage>
</organism>
<protein>
    <submittedName>
        <fullName evidence="2">DUF1189 domain-containing protein</fullName>
    </submittedName>
</protein>
<feature type="transmembrane region" description="Helical" evidence="1">
    <location>
        <begin position="29"/>
        <end position="47"/>
    </location>
</feature>
<evidence type="ECO:0000256" key="1">
    <source>
        <dbReference type="SAM" id="Phobius"/>
    </source>
</evidence>